<dbReference type="EMBL" id="BQNB010021438">
    <property type="protein sequence ID" value="GJU06400.1"/>
    <property type="molecule type" value="Genomic_DNA"/>
</dbReference>
<gene>
    <name evidence="1" type="ORF">Tco_1122830</name>
</gene>
<dbReference type="Proteomes" id="UP001151760">
    <property type="component" value="Unassembled WGS sequence"/>
</dbReference>
<evidence type="ECO:0000313" key="2">
    <source>
        <dbReference type="Proteomes" id="UP001151760"/>
    </source>
</evidence>
<reference evidence="1" key="1">
    <citation type="journal article" date="2022" name="Int. J. Mol. Sci.">
        <title>Draft Genome of Tanacetum Coccineum: Genomic Comparison of Closely Related Tanacetum-Family Plants.</title>
        <authorList>
            <person name="Yamashiro T."/>
            <person name="Shiraishi A."/>
            <person name="Nakayama K."/>
            <person name="Satake H."/>
        </authorList>
    </citation>
    <scope>NUCLEOTIDE SEQUENCE</scope>
</reference>
<proteinExistence type="predicted"/>
<accession>A0ABQ5J2Z5</accession>
<sequence>MWLPLRKRLCRTTPGPRCEVGESSAAGAARQFGPTTARADLYGFADTLEAAPGRPMSRELGYGIRDTWDDLVGAIQEIAPTTLEGVNQRVIELSSTVDEEDEIIYSQLDDASPHSDGGGGLEIITSPQIVELREQNQRRQTVISELLKADYRRQWQL</sequence>
<evidence type="ECO:0000313" key="1">
    <source>
        <dbReference type="EMBL" id="GJU06400.1"/>
    </source>
</evidence>
<keyword evidence="2" id="KW-1185">Reference proteome</keyword>
<name>A0ABQ5J2Z5_9ASTR</name>
<reference evidence="1" key="2">
    <citation type="submission" date="2022-01" db="EMBL/GenBank/DDBJ databases">
        <authorList>
            <person name="Yamashiro T."/>
            <person name="Shiraishi A."/>
            <person name="Satake H."/>
            <person name="Nakayama K."/>
        </authorList>
    </citation>
    <scope>NUCLEOTIDE SEQUENCE</scope>
</reference>
<comment type="caution">
    <text evidence="1">The sequence shown here is derived from an EMBL/GenBank/DDBJ whole genome shotgun (WGS) entry which is preliminary data.</text>
</comment>
<organism evidence="1 2">
    <name type="scientific">Tanacetum coccineum</name>
    <dbReference type="NCBI Taxonomy" id="301880"/>
    <lineage>
        <taxon>Eukaryota</taxon>
        <taxon>Viridiplantae</taxon>
        <taxon>Streptophyta</taxon>
        <taxon>Embryophyta</taxon>
        <taxon>Tracheophyta</taxon>
        <taxon>Spermatophyta</taxon>
        <taxon>Magnoliopsida</taxon>
        <taxon>eudicotyledons</taxon>
        <taxon>Gunneridae</taxon>
        <taxon>Pentapetalae</taxon>
        <taxon>asterids</taxon>
        <taxon>campanulids</taxon>
        <taxon>Asterales</taxon>
        <taxon>Asteraceae</taxon>
        <taxon>Asteroideae</taxon>
        <taxon>Anthemideae</taxon>
        <taxon>Anthemidinae</taxon>
        <taxon>Tanacetum</taxon>
    </lineage>
</organism>
<protein>
    <submittedName>
        <fullName evidence="1">Uncharacterized protein</fullName>
    </submittedName>
</protein>